<evidence type="ECO:0000256" key="5">
    <source>
        <dbReference type="ARBA" id="ARBA00022989"/>
    </source>
</evidence>
<dbReference type="PANTHER" id="PTHR43840">
    <property type="entry name" value="MITOCHONDRIAL METAL TRANSPORTER 1-RELATED"/>
    <property type="match status" value="1"/>
</dbReference>
<reference evidence="10" key="1">
    <citation type="submission" date="2023-06" db="EMBL/GenBank/DDBJ databases">
        <title>Identification and characterization of horizontal gene transfer across gut microbiota members of farm animals based on homology search.</title>
        <authorList>
            <person name="Schwarzerova J."/>
            <person name="Nykrynova M."/>
            <person name="Jureckova K."/>
            <person name="Cejkova D."/>
            <person name="Rychlik I."/>
        </authorList>
    </citation>
    <scope>NUCLEOTIDE SEQUENCE</scope>
    <source>
        <strain evidence="10">ET39</strain>
    </source>
</reference>
<evidence type="ECO:0000313" key="10">
    <source>
        <dbReference type="EMBL" id="MDM8156804.1"/>
    </source>
</evidence>
<comment type="subcellular location">
    <subcellularLocation>
        <location evidence="1">Membrane</location>
        <topology evidence="1">Multi-pass membrane protein</topology>
    </subcellularLocation>
</comment>
<feature type="transmembrane region" description="Helical" evidence="7">
    <location>
        <begin position="28"/>
        <end position="48"/>
    </location>
</feature>
<evidence type="ECO:0000259" key="8">
    <source>
        <dbReference type="Pfam" id="PF01545"/>
    </source>
</evidence>
<feature type="transmembrane region" description="Helical" evidence="7">
    <location>
        <begin position="197"/>
        <end position="215"/>
    </location>
</feature>
<keyword evidence="5 7" id="KW-1133">Transmembrane helix</keyword>
<dbReference type="Proteomes" id="UP001529340">
    <property type="component" value="Unassembled WGS sequence"/>
</dbReference>
<dbReference type="Pfam" id="PF16916">
    <property type="entry name" value="ZT_dimer"/>
    <property type="match status" value="1"/>
</dbReference>
<accession>A0ABT7UB28</accession>
<organism evidence="10 11">
    <name type="scientific">Amedibacillus dolichus</name>
    <dbReference type="NCBI Taxonomy" id="31971"/>
    <lineage>
        <taxon>Bacteria</taxon>
        <taxon>Bacillati</taxon>
        <taxon>Bacillota</taxon>
        <taxon>Erysipelotrichia</taxon>
        <taxon>Erysipelotrichales</taxon>
        <taxon>Erysipelotrichaceae</taxon>
        <taxon>Amedibacillus</taxon>
    </lineage>
</organism>
<dbReference type="Pfam" id="PF01545">
    <property type="entry name" value="Cation_efflux"/>
    <property type="match status" value="1"/>
</dbReference>
<keyword evidence="4 7" id="KW-0812">Transmembrane</keyword>
<dbReference type="InterPro" id="IPR027469">
    <property type="entry name" value="Cation_efflux_TMD_sf"/>
</dbReference>
<dbReference type="InterPro" id="IPR027470">
    <property type="entry name" value="Cation_efflux_CTD"/>
</dbReference>
<dbReference type="SUPFAM" id="SSF160240">
    <property type="entry name" value="Cation efflux protein cytoplasmic domain-like"/>
    <property type="match status" value="1"/>
</dbReference>
<feature type="domain" description="Cation efflux protein transmembrane" evidence="8">
    <location>
        <begin position="31"/>
        <end position="223"/>
    </location>
</feature>
<dbReference type="InterPro" id="IPR002524">
    <property type="entry name" value="Cation_efflux"/>
</dbReference>
<keyword evidence="6 7" id="KW-0472">Membrane</keyword>
<evidence type="ECO:0000256" key="2">
    <source>
        <dbReference type="ARBA" id="ARBA00008114"/>
    </source>
</evidence>
<evidence type="ECO:0000256" key="1">
    <source>
        <dbReference type="ARBA" id="ARBA00004141"/>
    </source>
</evidence>
<reference evidence="10" key="2">
    <citation type="submission" date="2023-06" db="EMBL/GenBank/DDBJ databases">
        <authorList>
            <person name="Zeman M."/>
            <person name="Kubasova T."/>
            <person name="Jahodarova E."/>
            <person name="Nykrynova M."/>
            <person name="Rychlik I."/>
        </authorList>
    </citation>
    <scope>NUCLEOTIDE SEQUENCE</scope>
    <source>
        <strain evidence="10">ET39</strain>
    </source>
</reference>
<feature type="transmembrane region" description="Helical" evidence="7">
    <location>
        <begin position="132"/>
        <end position="151"/>
    </location>
</feature>
<comment type="similarity">
    <text evidence="2">Belongs to the cation diffusion facilitator (CDF) transporter (TC 2.A.4) family.</text>
</comment>
<protein>
    <submittedName>
        <fullName evidence="10">Cation diffusion facilitator family transporter</fullName>
    </submittedName>
</protein>
<proteinExistence type="inferred from homology"/>
<dbReference type="EMBL" id="JAUDCG010000013">
    <property type="protein sequence ID" value="MDM8156804.1"/>
    <property type="molecule type" value="Genomic_DNA"/>
</dbReference>
<evidence type="ECO:0000256" key="7">
    <source>
        <dbReference type="SAM" id="Phobius"/>
    </source>
</evidence>
<keyword evidence="11" id="KW-1185">Reference proteome</keyword>
<dbReference type="InterPro" id="IPR058533">
    <property type="entry name" value="Cation_efflux_TM"/>
</dbReference>
<dbReference type="RefSeq" id="WP_289607271.1">
    <property type="nucleotide sequence ID" value="NZ_JAUDCG010000013.1"/>
</dbReference>
<evidence type="ECO:0000256" key="3">
    <source>
        <dbReference type="ARBA" id="ARBA00022448"/>
    </source>
</evidence>
<evidence type="ECO:0000313" key="11">
    <source>
        <dbReference type="Proteomes" id="UP001529340"/>
    </source>
</evidence>
<dbReference type="Gene3D" id="1.20.1510.10">
    <property type="entry name" value="Cation efflux protein transmembrane domain"/>
    <property type="match status" value="1"/>
</dbReference>
<dbReference type="PANTHER" id="PTHR43840:SF15">
    <property type="entry name" value="MITOCHONDRIAL METAL TRANSPORTER 1-RELATED"/>
    <property type="match status" value="1"/>
</dbReference>
<dbReference type="InterPro" id="IPR050291">
    <property type="entry name" value="CDF_Transporter"/>
</dbReference>
<name>A0ABT7UB28_9FIRM</name>
<dbReference type="SUPFAM" id="SSF161111">
    <property type="entry name" value="Cation efflux protein transmembrane domain-like"/>
    <property type="match status" value="1"/>
</dbReference>
<comment type="caution">
    <text evidence="10">The sequence shown here is derived from an EMBL/GenBank/DDBJ whole genome shotgun (WGS) entry which is preliminary data.</text>
</comment>
<evidence type="ECO:0000259" key="9">
    <source>
        <dbReference type="Pfam" id="PF16916"/>
    </source>
</evidence>
<feature type="transmembrane region" description="Helical" evidence="7">
    <location>
        <begin position="93"/>
        <end position="112"/>
    </location>
</feature>
<dbReference type="NCBIfam" id="TIGR01297">
    <property type="entry name" value="CDF"/>
    <property type="match status" value="1"/>
</dbReference>
<feature type="domain" description="Cation efflux protein cytoplasmic" evidence="9">
    <location>
        <begin position="227"/>
        <end position="303"/>
    </location>
</feature>
<dbReference type="Gene3D" id="3.30.70.1350">
    <property type="entry name" value="Cation efflux protein, cytoplasmic domain"/>
    <property type="match status" value="1"/>
</dbReference>
<evidence type="ECO:0000256" key="6">
    <source>
        <dbReference type="ARBA" id="ARBA00023136"/>
    </source>
</evidence>
<dbReference type="InterPro" id="IPR036837">
    <property type="entry name" value="Cation_efflux_CTD_sf"/>
</dbReference>
<sequence length="396" mass="44409">MMHLLVRLFVKDHEHTEKEEVRKAIGNLTAFVGVISNLFLCLFKFIAGSLAHSVSITADAINNLSDAGSSIISLISFRLSSRPADAKHPFGHARYECLASLLVAVLILFLGVEMGKESISKILHPQQIVSSWVALIVLFASILVKLWMFAYNRSYGKRVHSSLMEATAADSLSDALGTTAVFASTLLSPILHFNLDGYMGIIVAGFILYTGISLIRSALDDLLGKAPDPQLVDQIVDRIRKYDGVLGIHDMIVHDYGPNRLFVSVHVEVDYRKDIFESHDMIDNIEKEIKEEMGIETVVHMDPIKVDDALTNELRQLVRQVLDEVDPRLSFHDFRVVPGTTHTNLIFDVVVPFDLGCGDEELMKRITEHIHAYRTDCFAVITFDRAYTSDERREKV</sequence>
<evidence type="ECO:0000256" key="4">
    <source>
        <dbReference type="ARBA" id="ARBA00022692"/>
    </source>
</evidence>
<gene>
    <name evidence="10" type="ORF">QUV96_04025</name>
</gene>
<keyword evidence="3" id="KW-0813">Transport</keyword>